<evidence type="ECO:0000313" key="8">
    <source>
        <dbReference type="EMBL" id="OHT04519.1"/>
    </source>
</evidence>
<dbReference type="PANTHER" id="PTHR32322:SF2">
    <property type="entry name" value="EAMA DOMAIN-CONTAINING PROTEIN"/>
    <property type="match status" value="1"/>
</dbReference>
<dbReference type="InterPro" id="IPR050638">
    <property type="entry name" value="AA-Vitamin_Transporters"/>
</dbReference>
<dbReference type="EMBL" id="MLAK01000790">
    <property type="protein sequence ID" value="OHT04519.1"/>
    <property type="molecule type" value="Genomic_DNA"/>
</dbReference>
<evidence type="ECO:0000313" key="9">
    <source>
        <dbReference type="Proteomes" id="UP000179807"/>
    </source>
</evidence>
<feature type="transmembrane region" description="Helical" evidence="6">
    <location>
        <begin position="39"/>
        <end position="59"/>
    </location>
</feature>
<feature type="domain" description="EamA" evidence="7">
    <location>
        <begin position="39"/>
        <end position="182"/>
    </location>
</feature>
<feature type="transmembrane region" description="Helical" evidence="6">
    <location>
        <begin position="165"/>
        <end position="186"/>
    </location>
</feature>
<protein>
    <submittedName>
        <fullName evidence="8">Integral membrane protein</fullName>
    </submittedName>
</protein>
<keyword evidence="2 6" id="KW-0812">Transmembrane</keyword>
<dbReference type="RefSeq" id="XP_068357655.1">
    <property type="nucleotide sequence ID" value="XM_068505872.1"/>
</dbReference>
<dbReference type="PANTHER" id="PTHR32322">
    <property type="entry name" value="INNER MEMBRANE TRANSPORTER"/>
    <property type="match status" value="1"/>
</dbReference>
<feature type="transmembrane region" description="Helical" evidence="6">
    <location>
        <begin position="102"/>
        <end position="122"/>
    </location>
</feature>
<evidence type="ECO:0000256" key="4">
    <source>
        <dbReference type="ARBA" id="ARBA00023136"/>
    </source>
</evidence>
<proteinExistence type="predicted"/>
<feature type="transmembrane region" description="Helical" evidence="6">
    <location>
        <begin position="231"/>
        <end position="250"/>
    </location>
</feature>
<feature type="transmembrane region" description="Helical" evidence="6">
    <location>
        <begin position="270"/>
        <end position="291"/>
    </location>
</feature>
<dbReference type="InterPro" id="IPR037185">
    <property type="entry name" value="EmrE-like"/>
</dbReference>
<evidence type="ECO:0000256" key="6">
    <source>
        <dbReference type="SAM" id="Phobius"/>
    </source>
</evidence>
<evidence type="ECO:0000256" key="5">
    <source>
        <dbReference type="SAM" id="MobiDB-lite"/>
    </source>
</evidence>
<dbReference type="GeneID" id="94840576"/>
<evidence type="ECO:0000256" key="3">
    <source>
        <dbReference type="ARBA" id="ARBA00022989"/>
    </source>
</evidence>
<feature type="transmembrane region" description="Helical" evidence="6">
    <location>
        <begin position="329"/>
        <end position="348"/>
    </location>
</feature>
<keyword evidence="4 6" id="KW-0472">Membrane</keyword>
<dbReference type="GO" id="GO:0016020">
    <property type="term" value="C:membrane"/>
    <property type="evidence" value="ECO:0007669"/>
    <property type="project" value="UniProtKB-SubCell"/>
</dbReference>
<evidence type="ECO:0000256" key="1">
    <source>
        <dbReference type="ARBA" id="ARBA00004141"/>
    </source>
</evidence>
<feature type="compositionally biased region" description="Basic and acidic residues" evidence="5">
    <location>
        <begin position="367"/>
        <end position="397"/>
    </location>
</feature>
<comment type="caution">
    <text evidence="8">The sequence shown here is derived from an EMBL/GenBank/DDBJ whole genome shotgun (WGS) entry which is preliminary data.</text>
</comment>
<evidence type="ECO:0000256" key="2">
    <source>
        <dbReference type="ARBA" id="ARBA00022692"/>
    </source>
</evidence>
<feature type="transmembrane region" description="Helical" evidence="6">
    <location>
        <begin position="71"/>
        <end position="90"/>
    </location>
</feature>
<gene>
    <name evidence="8" type="ORF">TRFO_27956</name>
</gene>
<name>A0A1J4JZB6_9EUKA</name>
<evidence type="ECO:0000259" key="7">
    <source>
        <dbReference type="Pfam" id="PF00892"/>
    </source>
</evidence>
<feature type="transmembrane region" description="Helical" evidence="6">
    <location>
        <begin position="198"/>
        <end position="219"/>
    </location>
</feature>
<comment type="subcellular location">
    <subcellularLocation>
        <location evidence="1">Membrane</location>
        <topology evidence="1">Multi-pass membrane protein</topology>
    </subcellularLocation>
</comment>
<dbReference type="VEuPathDB" id="TrichDB:TRFO_27956"/>
<accession>A0A1J4JZB6</accession>
<feature type="transmembrane region" description="Helical" evidence="6">
    <location>
        <begin position="298"/>
        <end position="317"/>
    </location>
</feature>
<dbReference type="Proteomes" id="UP000179807">
    <property type="component" value="Unassembled WGS sequence"/>
</dbReference>
<keyword evidence="3 6" id="KW-1133">Transmembrane helix</keyword>
<dbReference type="SUPFAM" id="SSF103481">
    <property type="entry name" value="Multidrug resistance efflux transporter EmrE"/>
    <property type="match status" value="2"/>
</dbReference>
<dbReference type="InterPro" id="IPR000620">
    <property type="entry name" value="EamA_dom"/>
</dbReference>
<reference evidence="8" key="1">
    <citation type="submission" date="2016-10" db="EMBL/GenBank/DDBJ databases">
        <authorList>
            <person name="Benchimol M."/>
            <person name="Almeida L.G."/>
            <person name="Vasconcelos A.T."/>
            <person name="Perreira-Neves A."/>
            <person name="Rosa I.A."/>
            <person name="Tasca T."/>
            <person name="Bogo M.R."/>
            <person name="de Souza W."/>
        </authorList>
    </citation>
    <scope>NUCLEOTIDE SEQUENCE [LARGE SCALE GENOMIC DNA]</scope>
    <source>
        <strain evidence="8">K</strain>
    </source>
</reference>
<sequence length="397" mass="43588">MSNHDRKRDRYSKYSIQFLSMSFSIFLFSRIMKCTPTTAFIFVLDAILYGSSYAGVAQGLKYFSAGVFQTFRMLFGCLLMFLVVVIRCTFSKEYRNFIKLHFTQGVMPVVNILIGGLLNMAIPHCLTAVAQGWVASSVVQIFQPFIPLFGAIVSHFFIPEERFTCQVAISLALALIGIVLSSIPSFLHGTDGGGSVGYVALGYTLTLFAMASFGIAPVFFKLKTPNVDESLSVCLQLAISTVFEAIYGLITDGPKSFADQVNNAPPIGWMWPVVIGALVSGVAVFCVMYLIRTIGVFGTNLVPFGQLIVGLIVGVAILDEWNGFKPWEIALNVIGILILCGSLFVGIYKKKEKKLDTVSSSSSSMDSKYEDDHDSKSESSRGSSEIDEREDREINEI</sequence>
<organism evidence="8 9">
    <name type="scientific">Tritrichomonas foetus</name>
    <dbReference type="NCBI Taxonomy" id="1144522"/>
    <lineage>
        <taxon>Eukaryota</taxon>
        <taxon>Metamonada</taxon>
        <taxon>Parabasalia</taxon>
        <taxon>Tritrichomonadida</taxon>
        <taxon>Tritrichomonadidae</taxon>
        <taxon>Tritrichomonas</taxon>
    </lineage>
</organism>
<feature type="region of interest" description="Disordered" evidence="5">
    <location>
        <begin position="353"/>
        <end position="397"/>
    </location>
</feature>
<dbReference type="Pfam" id="PF00892">
    <property type="entry name" value="EamA"/>
    <property type="match status" value="1"/>
</dbReference>
<feature type="transmembrane region" description="Helical" evidence="6">
    <location>
        <begin position="134"/>
        <end position="158"/>
    </location>
</feature>
<keyword evidence="9" id="KW-1185">Reference proteome</keyword>
<dbReference type="OrthoDB" id="10263701at2759"/>
<dbReference type="AlphaFoldDB" id="A0A1J4JZB6"/>